<dbReference type="OrthoDB" id="40579at2759"/>
<proteinExistence type="predicted"/>
<reference evidence="1 2" key="1">
    <citation type="submission" date="2015-01" db="EMBL/GenBank/DDBJ databases">
        <title>Evolution of Trichinella species and genotypes.</title>
        <authorList>
            <person name="Korhonen P.K."/>
            <person name="Edoardo P."/>
            <person name="Giuseppe L.R."/>
            <person name="Gasser R.B."/>
        </authorList>
    </citation>
    <scope>NUCLEOTIDE SEQUENCE [LARGE SCALE GENOMIC DNA]</scope>
    <source>
        <strain evidence="1">ISS1029</strain>
    </source>
</reference>
<name>A0A0V1I996_9BILA</name>
<dbReference type="EMBL" id="JYDP01000001">
    <property type="protein sequence ID" value="KRZ19404.1"/>
    <property type="molecule type" value="Genomic_DNA"/>
</dbReference>
<keyword evidence="2" id="KW-1185">Reference proteome</keyword>
<dbReference type="AlphaFoldDB" id="A0A0V1I996"/>
<accession>A0A0V1I996</accession>
<evidence type="ECO:0000313" key="2">
    <source>
        <dbReference type="Proteomes" id="UP000055024"/>
    </source>
</evidence>
<dbReference type="EMBL" id="JYDP01000001">
    <property type="protein sequence ID" value="KRZ19406.1"/>
    <property type="molecule type" value="Genomic_DNA"/>
</dbReference>
<dbReference type="Proteomes" id="UP000055024">
    <property type="component" value="Unassembled WGS sequence"/>
</dbReference>
<sequence>MKSLWAQRNRVTVNRRIVCRVCEIPNIGERSNFLVRQSDGRMQANSATYLPSAYPGDLERHLHLPDGRPSGPVKTLAKACQNCTQRAAPIKALRVAMQLYPVSYSLQRVCSRDVLLTVLLCCPIELGQHENAKTSSTASRIFALLRQPDVLIAMRYLALIPLLLVFQAVDTDVVLAVERTAEIIDEFTTLRSSAEDSFNSFYKKAEEMAEIAEILMEAP</sequence>
<gene>
    <name evidence="1" type="ORF">T11_8895</name>
</gene>
<evidence type="ECO:0000313" key="1">
    <source>
        <dbReference type="EMBL" id="KRZ19406.1"/>
    </source>
</evidence>
<comment type="caution">
    <text evidence="1">The sequence shown here is derived from an EMBL/GenBank/DDBJ whole genome shotgun (WGS) entry which is preliminary data.</text>
</comment>
<organism evidence="1 2">
    <name type="scientific">Trichinella zimbabwensis</name>
    <dbReference type="NCBI Taxonomy" id="268475"/>
    <lineage>
        <taxon>Eukaryota</taxon>
        <taxon>Metazoa</taxon>
        <taxon>Ecdysozoa</taxon>
        <taxon>Nematoda</taxon>
        <taxon>Enoplea</taxon>
        <taxon>Dorylaimia</taxon>
        <taxon>Trichinellida</taxon>
        <taxon>Trichinellidae</taxon>
        <taxon>Trichinella</taxon>
    </lineage>
</organism>
<protein>
    <submittedName>
        <fullName evidence="1">Uncharacterized protein</fullName>
    </submittedName>
</protein>